<name>A0ABP8JK43_9BACT</name>
<comment type="caution">
    <text evidence="1">The sequence shown here is derived from an EMBL/GenBank/DDBJ whole genome shotgun (WGS) entry which is preliminary data.</text>
</comment>
<dbReference type="Proteomes" id="UP001500454">
    <property type="component" value="Unassembled WGS sequence"/>
</dbReference>
<dbReference type="EMBL" id="BAABHA010000015">
    <property type="protein sequence ID" value="GAA4391853.1"/>
    <property type="molecule type" value="Genomic_DNA"/>
</dbReference>
<proteinExistence type="predicted"/>
<evidence type="ECO:0008006" key="3">
    <source>
        <dbReference type="Google" id="ProtNLM"/>
    </source>
</evidence>
<gene>
    <name evidence="1" type="ORF">GCM10023186_41620</name>
</gene>
<sequence>MAAEGFYPSNAVTNRTNATPQSDSVVYDADSILMERDILKAVDQSWDDQDFMTSLEANARLVKASKFYNYEQGSLFRDSRVATASAGQSASTITLDASAYSAITELGGTIDRAPLIVGDIIPLIGDLYAQVTSASGAGTATQYVLTRIGTTGDIGAALALHVAGGATTPIVAQGNAFGEGTDMPTVGLDTPFTRFQGQFQIMKTLAPNVTGDLASHDMAVTVGGTSHVVNKLKMETLKRHRIKQNLQLMLGPGGSVNGVTLTNSLRSNLKANGNQLYYNAGTGFSLANLDTLTTKIKRLLGVTEVHWYIGDELRNAIEDLIRPFTENGGIQYNSFGMGNGKNRAVDLGFSSFTYHGVTFHLQEFRIHPILMGQSYMSYAKEGYIVPGNKMSVTKVDDENGLKTVSMPSLTICYKSQSNGQSRRFKEVYRDIDITFKDKLEMGIQSQEGLQQVAISRSFFIAPAS</sequence>
<keyword evidence="2" id="KW-1185">Reference proteome</keyword>
<accession>A0ABP8JK43</accession>
<evidence type="ECO:0000313" key="1">
    <source>
        <dbReference type="EMBL" id="GAA4391853.1"/>
    </source>
</evidence>
<dbReference type="RefSeq" id="WP_345227372.1">
    <property type="nucleotide sequence ID" value="NZ_BAABHA010000015.1"/>
</dbReference>
<reference evidence="2" key="1">
    <citation type="journal article" date="2019" name="Int. J. Syst. Evol. Microbiol.">
        <title>The Global Catalogue of Microorganisms (GCM) 10K type strain sequencing project: providing services to taxonomists for standard genome sequencing and annotation.</title>
        <authorList>
            <consortium name="The Broad Institute Genomics Platform"/>
            <consortium name="The Broad Institute Genome Sequencing Center for Infectious Disease"/>
            <person name="Wu L."/>
            <person name="Ma J."/>
        </authorList>
    </citation>
    <scope>NUCLEOTIDE SEQUENCE [LARGE SCALE GENOMIC DNA]</scope>
    <source>
        <strain evidence="2">JCM 17924</strain>
    </source>
</reference>
<protein>
    <recommendedName>
        <fullName evidence="3">Phage major capsid protein</fullName>
    </recommendedName>
</protein>
<organism evidence="1 2">
    <name type="scientific">Hymenobacter koreensis</name>
    <dbReference type="NCBI Taxonomy" id="1084523"/>
    <lineage>
        <taxon>Bacteria</taxon>
        <taxon>Pseudomonadati</taxon>
        <taxon>Bacteroidota</taxon>
        <taxon>Cytophagia</taxon>
        <taxon>Cytophagales</taxon>
        <taxon>Hymenobacteraceae</taxon>
        <taxon>Hymenobacter</taxon>
    </lineage>
</organism>
<evidence type="ECO:0000313" key="2">
    <source>
        <dbReference type="Proteomes" id="UP001500454"/>
    </source>
</evidence>